<keyword evidence="12 19" id="KW-0547">Nucleotide-binding</keyword>
<organism evidence="20 21">
    <name type="scientific">Clostridium sartagoforme</name>
    <dbReference type="NCBI Taxonomy" id="84031"/>
    <lineage>
        <taxon>Bacteria</taxon>
        <taxon>Bacillati</taxon>
        <taxon>Bacillota</taxon>
        <taxon>Clostridia</taxon>
        <taxon>Eubacteriales</taxon>
        <taxon>Clostridiaceae</taxon>
        <taxon>Clostridium</taxon>
    </lineage>
</organism>
<feature type="binding site" evidence="19">
    <location>
        <position position="64"/>
    </location>
    <ligand>
        <name>GTP</name>
        <dbReference type="ChEBI" id="CHEBI:37565"/>
    </ligand>
</feature>
<evidence type="ECO:0000256" key="8">
    <source>
        <dbReference type="ARBA" id="ARBA00012016"/>
    </source>
</evidence>
<dbReference type="EC" id="2.7.7.62" evidence="9"/>
<dbReference type="EMBL" id="SRYR01000001">
    <property type="protein sequence ID" value="TGY43246.1"/>
    <property type="molecule type" value="Genomic_DNA"/>
</dbReference>
<evidence type="ECO:0000256" key="17">
    <source>
        <dbReference type="ARBA" id="ARBA00030571"/>
    </source>
</evidence>
<dbReference type="RefSeq" id="WP_136003319.1">
    <property type="nucleotide sequence ID" value="NZ_SRYR01000001.1"/>
</dbReference>
<dbReference type="GO" id="GO:0009236">
    <property type="term" value="P:cobalamin biosynthetic process"/>
    <property type="evidence" value="ECO:0007669"/>
    <property type="project" value="UniProtKB-UniPathway"/>
</dbReference>
<comment type="function">
    <text evidence="4">Catalyzes ATP-dependent phosphorylation of adenosylcobinamide and addition of GMP to adenosylcobinamide phosphate.</text>
</comment>
<comment type="catalytic activity">
    <reaction evidence="2">
        <text>adenosylcob(III)inamide phosphate + GTP + H(+) = adenosylcob(III)inamide-GDP + diphosphate</text>
        <dbReference type="Rhea" id="RHEA:22712"/>
        <dbReference type="ChEBI" id="CHEBI:15378"/>
        <dbReference type="ChEBI" id="CHEBI:33019"/>
        <dbReference type="ChEBI" id="CHEBI:37565"/>
        <dbReference type="ChEBI" id="CHEBI:58502"/>
        <dbReference type="ChEBI" id="CHEBI:60487"/>
        <dbReference type="EC" id="2.7.7.62"/>
    </reaction>
</comment>
<evidence type="ECO:0000256" key="12">
    <source>
        <dbReference type="ARBA" id="ARBA00022741"/>
    </source>
</evidence>
<feature type="binding site" evidence="19">
    <location>
        <begin position="7"/>
        <end position="14"/>
    </location>
    <ligand>
        <name>GTP</name>
        <dbReference type="ChEBI" id="CHEBI:37565"/>
    </ligand>
</feature>
<dbReference type="Pfam" id="PF02283">
    <property type="entry name" value="CobU"/>
    <property type="match status" value="1"/>
</dbReference>
<protein>
    <recommendedName>
        <fullName evidence="16">Adenosylcobinamide kinase</fullName>
        <ecNumber evidence="8">2.7.1.156</ecNumber>
        <ecNumber evidence="9">2.7.7.62</ecNumber>
    </recommendedName>
    <alternativeName>
        <fullName evidence="17">Adenosylcobinamide-phosphate guanylyltransferase</fullName>
    </alternativeName>
</protein>
<dbReference type="AlphaFoldDB" id="A0A4S2DLR9"/>
<keyword evidence="14" id="KW-0067">ATP-binding</keyword>
<dbReference type="UniPathway" id="UPA00148">
    <property type="reaction ID" value="UER00236"/>
</dbReference>
<dbReference type="EC" id="2.7.1.156" evidence="8"/>
<dbReference type="OrthoDB" id="9799422at2"/>
<evidence type="ECO:0000256" key="5">
    <source>
        <dbReference type="ARBA" id="ARBA00004692"/>
    </source>
</evidence>
<name>A0A4S2DLR9_9CLOT</name>
<proteinExistence type="inferred from homology"/>
<feature type="active site" description="GMP-histidine intermediate" evidence="18">
    <location>
        <position position="51"/>
    </location>
</feature>
<evidence type="ECO:0000256" key="2">
    <source>
        <dbReference type="ARBA" id="ARBA00000711"/>
    </source>
</evidence>
<dbReference type="GO" id="GO:0005524">
    <property type="term" value="F:ATP binding"/>
    <property type="evidence" value="ECO:0007669"/>
    <property type="project" value="UniProtKB-KW"/>
</dbReference>
<dbReference type="PANTHER" id="PTHR34848:SF1">
    <property type="entry name" value="BIFUNCTIONAL ADENOSYLCOBALAMIN BIOSYNTHESIS PROTEIN COBU"/>
    <property type="match status" value="1"/>
</dbReference>
<dbReference type="Gene3D" id="3.40.50.300">
    <property type="entry name" value="P-loop containing nucleotide triphosphate hydrolases"/>
    <property type="match status" value="1"/>
</dbReference>
<evidence type="ECO:0000256" key="13">
    <source>
        <dbReference type="ARBA" id="ARBA00022777"/>
    </source>
</evidence>
<dbReference type="PANTHER" id="PTHR34848">
    <property type="match status" value="1"/>
</dbReference>
<comment type="catalytic activity">
    <reaction evidence="3">
        <text>adenosylcob(III)inamide + GTP = adenosylcob(III)inamide phosphate + GDP + H(+)</text>
        <dbReference type="Rhea" id="RHEA:15765"/>
        <dbReference type="ChEBI" id="CHEBI:2480"/>
        <dbReference type="ChEBI" id="CHEBI:15378"/>
        <dbReference type="ChEBI" id="CHEBI:37565"/>
        <dbReference type="ChEBI" id="CHEBI:58189"/>
        <dbReference type="ChEBI" id="CHEBI:58502"/>
        <dbReference type="EC" id="2.7.1.156"/>
    </reaction>
</comment>
<dbReference type="InterPro" id="IPR003203">
    <property type="entry name" value="CobU/CobP"/>
</dbReference>
<dbReference type="SUPFAM" id="SSF52540">
    <property type="entry name" value="P-loop containing nucleoside triphosphate hydrolases"/>
    <property type="match status" value="1"/>
</dbReference>
<gene>
    <name evidence="20" type="ORF">E5347_00090</name>
</gene>
<evidence type="ECO:0000256" key="9">
    <source>
        <dbReference type="ARBA" id="ARBA00012523"/>
    </source>
</evidence>
<evidence type="ECO:0000313" key="20">
    <source>
        <dbReference type="EMBL" id="TGY43246.1"/>
    </source>
</evidence>
<dbReference type="GO" id="GO:0008820">
    <property type="term" value="F:cobinamide phosphate guanylyltransferase activity"/>
    <property type="evidence" value="ECO:0007669"/>
    <property type="project" value="UniProtKB-EC"/>
</dbReference>
<feature type="binding site" evidence="19">
    <location>
        <position position="85"/>
    </location>
    <ligand>
        <name>GTP</name>
        <dbReference type="ChEBI" id="CHEBI:37565"/>
    </ligand>
</feature>
<comment type="pathway">
    <text evidence="6">Cofactor biosynthesis; adenosylcobalamin biosynthesis; adenosylcobalamin from cob(II)yrinate a,c-diamide: step 5/7.</text>
</comment>
<evidence type="ECO:0000256" key="16">
    <source>
        <dbReference type="ARBA" id="ARBA00029570"/>
    </source>
</evidence>
<dbReference type="GO" id="GO:0005525">
    <property type="term" value="F:GTP binding"/>
    <property type="evidence" value="ECO:0007669"/>
    <property type="project" value="UniProtKB-KW"/>
</dbReference>
<accession>A0A4S2DLR9</accession>
<keyword evidence="20" id="KW-0548">Nucleotidyltransferase</keyword>
<evidence type="ECO:0000256" key="1">
    <source>
        <dbReference type="ARBA" id="ARBA00000312"/>
    </source>
</evidence>
<sequence length="187" mass="21280">MIILVVGGSKSGKSMLSQRIAKYLEDANGNLFYIATMKPNDNEDMSRIDNHIKEREGFNFITIEKNANIEEVGMNFKSIDTVMLDSITALVTNEMFKDGDFINEVHDKILDGLMKIKDIPKNMVIVSDYLFSDSIKYDDYTDNFRKELGNLNISIAKFSDVVIESSFSNIIIHKGKEKVGFLNEKFI</sequence>
<evidence type="ECO:0000256" key="7">
    <source>
        <dbReference type="ARBA" id="ARBA00007490"/>
    </source>
</evidence>
<evidence type="ECO:0000256" key="11">
    <source>
        <dbReference type="ARBA" id="ARBA00022679"/>
    </source>
</evidence>
<evidence type="ECO:0000256" key="4">
    <source>
        <dbReference type="ARBA" id="ARBA00003889"/>
    </source>
</evidence>
<evidence type="ECO:0000256" key="10">
    <source>
        <dbReference type="ARBA" id="ARBA00022573"/>
    </source>
</evidence>
<evidence type="ECO:0000256" key="6">
    <source>
        <dbReference type="ARBA" id="ARBA00005159"/>
    </source>
</evidence>
<reference evidence="20 21" key="1">
    <citation type="submission" date="2019-04" db="EMBL/GenBank/DDBJ databases">
        <title>Microbes associate with the intestines of laboratory mice.</title>
        <authorList>
            <person name="Navarre W."/>
            <person name="Wong E."/>
            <person name="Huang K."/>
            <person name="Tropini C."/>
            <person name="Ng K."/>
            <person name="Yu B."/>
        </authorList>
    </citation>
    <scope>NUCLEOTIDE SEQUENCE [LARGE SCALE GENOMIC DNA]</scope>
    <source>
        <strain evidence="20 21">NM50_B9-20</strain>
    </source>
</reference>
<keyword evidence="11 20" id="KW-0808">Transferase</keyword>
<keyword evidence="13 20" id="KW-0418">Kinase</keyword>
<dbReference type="InterPro" id="IPR027417">
    <property type="entry name" value="P-loop_NTPase"/>
</dbReference>
<evidence type="ECO:0000313" key="21">
    <source>
        <dbReference type="Proteomes" id="UP000306888"/>
    </source>
</evidence>
<dbReference type="GO" id="GO:0043752">
    <property type="term" value="F:adenosylcobinamide kinase activity"/>
    <property type="evidence" value="ECO:0007669"/>
    <property type="project" value="UniProtKB-EC"/>
</dbReference>
<comment type="catalytic activity">
    <reaction evidence="1">
        <text>adenosylcob(III)inamide + ATP = adenosylcob(III)inamide phosphate + ADP + H(+)</text>
        <dbReference type="Rhea" id="RHEA:15769"/>
        <dbReference type="ChEBI" id="CHEBI:2480"/>
        <dbReference type="ChEBI" id="CHEBI:15378"/>
        <dbReference type="ChEBI" id="CHEBI:30616"/>
        <dbReference type="ChEBI" id="CHEBI:58502"/>
        <dbReference type="ChEBI" id="CHEBI:456216"/>
        <dbReference type="EC" id="2.7.1.156"/>
    </reaction>
</comment>
<evidence type="ECO:0000256" key="18">
    <source>
        <dbReference type="PIRSR" id="PIRSR006135-1"/>
    </source>
</evidence>
<evidence type="ECO:0000256" key="14">
    <source>
        <dbReference type="ARBA" id="ARBA00022840"/>
    </source>
</evidence>
<comment type="caution">
    <text evidence="20">The sequence shown here is derived from an EMBL/GenBank/DDBJ whole genome shotgun (WGS) entry which is preliminary data.</text>
</comment>
<evidence type="ECO:0000256" key="19">
    <source>
        <dbReference type="PIRSR" id="PIRSR006135-2"/>
    </source>
</evidence>
<evidence type="ECO:0000256" key="3">
    <source>
        <dbReference type="ARBA" id="ARBA00001522"/>
    </source>
</evidence>
<evidence type="ECO:0000256" key="15">
    <source>
        <dbReference type="ARBA" id="ARBA00023134"/>
    </source>
</evidence>
<keyword evidence="15 19" id="KW-0342">GTP-binding</keyword>
<comment type="similarity">
    <text evidence="7">Belongs to the CobU/CobP family.</text>
</comment>
<dbReference type="PIRSF" id="PIRSF006135">
    <property type="entry name" value="CobU"/>
    <property type="match status" value="1"/>
</dbReference>
<dbReference type="Proteomes" id="UP000306888">
    <property type="component" value="Unassembled WGS sequence"/>
</dbReference>
<keyword evidence="10" id="KW-0169">Cobalamin biosynthesis</keyword>
<comment type="pathway">
    <text evidence="5">Cofactor biosynthesis; adenosylcobalamin biosynthesis; adenosylcobalamin from cob(II)yrinate a,c-diamide: step 6/7.</text>
</comment>
<keyword evidence="21" id="KW-1185">Reference proteome</keyword>